<comment type="cofactor">
    <cofactor evidence="1">
        <name>Mg(2+)</name>
        <dbReference type="ChEBI" id="CHEBI:18420"/>
    </cofactor>
</comment>
<dbReference type="GO" id="GO:0019213">
    <property type="term" value="F:deacetylase activity"/>
    <property type="evidence" value="ECO:0007669"/>
    <property type="project" value="TreeGrafter"/>
</dbReference>
<sequence>MGKVIFNSDDFGYSYGVNYGIVDAYQRGILTSTTLMANMPGFEHAVKLKKELPNLGVGVHLTLTCGKPLLKNVDSLMDVDRFKHLSYYKQPFEVDGDQLYQEWNTQIQKVYRAGIIPTHLDSHHHTHTFGMNQEVVIALAKKYDLPVRGNFERKEEVRHTDYFEPYFDDVGETNVEKRQIDCSIDEYLDRLISVLREERTIEIMCHTAYLDQDLLNGSSFVYPRINQVEFLIHSDFAQQVKRDSLIELATYKDI</sequence>
<evidence type="ECO:0000313" key="7">
    <source>
        <dbReference type="EMBL" id="MDT2545430.1"/>
    </source>
</evidence>
<dbReference type="PANTHER" id="PTHR31609">
    <property type="entry name" value="YDJC DEACETYLASE FAMILY MEMBER"/>
    <property type="match status" value="1"/>
</dbReference>
<dbReference type="Proteomes" id="UP001249240">
    <property type="component" value="Unassembled WGS sequence"/>
</dbReference>
<dbReference type="PANTHER" id="PTHR31609:SF1">
    <property type="entry name" value="CARBOHYDRATE DEACETYLASE"/>
    <property type="match status" value="1"/>
</dbReference>
<comment type="caution">
    <text evidence="6">The sequence shown here is derived from an EMBL/GenBank/DDBJ whole genome shotgun (WGS) entry which is preliminary data.</text>
</comment>
<evidence type="ECO:0000313" key="6">
    <source>
        <dbReference type="EMBL" id="MDT2536689.1"/>
    </source>
</evidence>
<organism evidence="6 8">
    <name type="scientific">Enterococcus raffinosus</name>
    <dbReference type="NCBI Taxonomy" id="71452"/>
    <lineage>
        <taxon>Bacteria</taxon>
        <taxon>Bacillati</taxon>
        <taxon>Bacillota</taxon>
        <taxon>Bacilli</taxon>
        <taxon>Lactobacillales</taxon>
        <taxon>Enterococcaceae</taxon>
        <taxon>Enterococcus</taxon>
    </lineage>
</organism>
<dbReference type="Gene3D" id="3.20.20.370">
    <property type="entry name" value="Glycoside hydrolase/deacetylase"/>
    <property type="match status" value="1"/>
</dbReference>
<proteinExistence type="predicted"/>
<dbReference type="RefSeq" id="WP_028020275.1">
    <property type="nucleotide sequence ID" value="NZ_CABLCA010000004.1"/>
</dbReference>
<dbReference type="InterPro" id="IPR006879">
    <property type="entry name" value="YdjC-like"/>
</dbReference>
<dbReference type="GO" id="GO:0000272">
    <property type="term" value="P:polysaccharide catabolic process"/>
    <property type="evidence" value="ECO:0007669"/>
    <property type="project" value="InterPro"/>
</dbReference>
<keyword evidence="2" id="KW-0479">Metal-binding</keyword>
<keyword evidence="3" id="KW-0378">Hydrolase</keyword>
<dbReference type="GO" id="GO:0016811">
    <property type="term" value="F:hydrolase activity, acting on carbon-nitrogen (but not peptide) bonds, in linear amides"/>
    <property type="evidence" value="ECO:0007669"/>
    <property type="project" value="InterPro"/>
</dbReference>
<evidence type="ECO:0000256" key="3">
    <source>
        <dbReference type="ARBA" id="ARBA00022801"/>
    </source>
</evidence>
<evidence type="ECO:0000313" key="8">
    <source>
        <dbReference type="Proteomes" id="UP001249240"/>
    </source>
</evidence>
<dbReference type="SUPFAM" id="SSF88713">
    <property type="entry name" value="Glycoside hydrolase/deacetylase"/>
    <property type="match status" value="1"/>
</dbReference>
<dbReference type="InterPro" id="IPR022948">
    <property type="entry name" value="COD_ChbG_bac"/>
</dbReference>
<name>A0AAP5KCY0_9ENTE</name>
<evidence type="ECO:0000256" key="5">
    <source>
        <dbReference type="ARBA" id="ARBA00023277"/>
    </source>
</evidence>
<accession>A0AAP5KCY0</accession>
<dbReference type="EMBL" id="JARPXM010000001">
    <property type="protein sequence ID" value="MDT2536689.1"/>
    <property type="molecule type" value="Genomic_DNA"/>
</dbReference>
<evidence type="ECO:0000256" key="4">
    <source>
        <dbReference type="ARBA" id="ARBA00022842"/>
    </source>
</evidence>
<gene>
    <name evidence="7" type="ORF">P7D69_13850</name>
    <name evidence="6" type="ORF">P7D78_01010</name>
</gene>
<dbReference type="InterPro" id="IPR011330">
    <property type="entry name" value="Glyco_hydro/deAcase_b/a-brl"/>
</dbReference>
<protein>
    <submittedName>
        <fullName evidence="6">Carbohydrate deacetylase</fullName>
    </submittedName>
</protein>
<dbReference type="GO" id="GO:0046872">
    <property type="term" value="F:metal ion binding"/>
    <property type="evidence" value="ECO:0007669"/>
    <property type="project" value="UniProtKB-KW"/>
</dbReference>
<dbReference type="Pfam" id="PF04794">
    <property type="entry name" value="YdjC"/>
    <property type="match status" value="1"/>
</dbReference>
<dbReference type="GeneID" id="67041966"/>
<evidence type="ECO:0000256" key="1">
    <source>
        <dbReference type="ARBA" id="ARBA00001946"/>
    </source>
</evidence>
<dbReference type="Proteomes" id="UP001254770">
    <property type="component" value="Unassembled WGS sequence"/>
</dbReference>
<keyword evidence="5" id="KW-0119">Carbohydrate metabolism</keyword>
<keyword evidence="4" id="KW-0460">Magnesium</keyword>
<dbReference type="EMBL" id="JARPXL010000014">
    <property type="protein sequence ID" value="MDT2545430.1"/>
    <property type="molecule type" value="Genomic_DNA"/>
</dbReference>
<evidence type="ECO:0000256" key="2">
    <source>
        <dbReference type="ARBA" id="ARBA00022723"/>
    </source>
</evidence>
<dbReference type="AlphaFoldDB" id="A0AAP5KCY0"/>
<dbReference type="CDD" id="cd10803">
    <property type="entry name" value="YdjC_EF3048_like"/>
    <property type="match status" value="1"/>
</dbReference>
<reference evidence="6" key="1">
    <citation type="submission" date="2023-03" db="EMBL/GenBank/DDBJ databases">
        <authorList>
            <person name="Shen W."/>
            <person name="Cai J."/>
        </authorList>
    </citation>
    <scope>NUCLEOTIDE SEQUENCE</scope>
    <source>
        <strain evidence="6">B646-2</strain>
        <strain evidence="7">Y15</strain>
    </source>
</reference>